<dbReference type="Proteomes" id="UP000427281">
    <property type="component" value="Chromosome"/>
</dbReference>
<dbReference type="RefSeq" id="WP_155365180.1">
    <property type="nucleotide sequence ID" value="NZ_CP043930.1"/>
</dbReference>
<evidence type="ECO:0000256" key="7">
    <source>
        <dbReference type="ARBA" id="ARBA00023002"/>
    </source>
</evidence>
<keyword evidence="8" id="KW-0408">Iron</keyword>
<evidence type="ECO:0000256" key="5">
    <source>
        <dbReference type="ARBA" id="ARBA00022832"/>
    </source>
</evidence>
<dbReference type="InterPro" id="IPR005804">
    <property type="entry name" value="FA_desaturase_dom"/>
</dbReference>
<keyword evidence="6 13" id="KW-1133">Transmembrane helix</keyword>
<evidence type="ECO:0000256" key="12">
    <source>
        <dbReference type="SAM" id="MobiDB-lite"/>
    </source>
</evidence>
<keyword evidence="11" id="KW-0275">Fatty acid biosynthesis</keyword>
<dbReference type="PRINTS" id="PR00075">
    <property type="entry name" value="FACDDSATRASE"/>
</dbReference>
<keyword evidence="10 13" id="KW-0472">Membrane</keyword>
<evidence type="ECO:0000256" key="1">
    <source>
        <dbReference type="ARBA" id="ARBA00004141"/>
    </source>
</evidence>
<gene>
    <name evidence="15" type="ORF">F1728_17435</name>
</gene>
<evidence type="ECO:0000313" key="16">
    <source>
        <dbReference type="Proteomes" id="UP000427281"/>
    </source>
</evidence>
<organism evidence="15 16">
    <name type="scientific">Gimesia benthica</name>
    <dbReference type="NCBI Taxonomy" id="2608982"/>
    <lineage>
        <taxon>Bacteria</taxon>
        <taxon>Pseudomonadati</taxon>
        <taxon>Planctomycetota</taxon>
        <taxon>Planctomycetia</taxon>
        <taxon>Planctomycetales</taxon>
        <taxon>Planctomycetaceae</taxon>
        <taxon>Gimesia</taxon>
    </lineage>
</organism>
<dbReference type="GO" id="GO:0006633">
    <property type="term" value="P:fatty acid biosynthetic process"/>
    <property type="evidence" value="ECO:0007669"/>
    <property type="project" value="UniProtKB-KW"/>
</dbReference>
<evidence type="ECO:0000313" key="15">
    <source>
        <dbReference type="EMBL" id="QGQ24364.1"/>
    </source>
</evidence>
<evidence type="ECO:0000256" key="11">
    <source>
        <dbReference type="ARBA" id="ARBA00023160"/>
    </source>
</evidence>
<feature type="compositionally biased region" description="Polar residues" evidence="12">
    <location>
        <begin position="307"/>
        <end position="319"/>
    </location>
</feature>
<comment type="subcellular location">
    <subcellularLocation>
        <location evidence="1">Membrane</location>
        <topology evidence="1">Multi-pass membrane protein</topology>
    </subcellularLocation>
</comment>
<sequence>MNSQQTLVPPPETDPLVPENTSAKMPESGRYATPDWANIGWVVAIHLGVLAAPFCFTWTGLFTCMFLGWLTGGIGICLGYHRLLTHGSFQTYPFMNRLIGLIGLLAGQGPPIQWVANHRKHHLHSDQPGDPHSPRDGRWWSHILWLVPFHSAEEIQATHQRFAPDLLKDPFMRLLQRTFLYWHLGLGALLYGIGYWAGGTELGLSLLVYGMFVRLFYVLHATWFVNSATHIWGYRNYETTDDSRNLWWVALLTYGEGWHNNHHKYQRMAKNGHKWWELDMTYGAILVLEKLGLAWKVVKTIPPTTKRLPSNHPNSLHNSRQSRHRSTEVTLNVCART</sequence>
<dbReference type="KEGG" id="gim:F1728_17435"/>
<feature type="transmembrane region" description="Helical" evidence="13">
    <location>
        <begin position="204"/>
        <end position="225"/>
    </location>
</feature>
<feature type="transmembrane region" description="Helical" evidence="13">
    <location>
        <begin position="36"/>
        <end position="54"/>
    </location>
</feature>
<dbReference type="EMBL" id="CP043930">
    <property type="protein sequence ID" value="QGQ24364.1"/>
    <property type="molecule type" value="Genomic_DNA"/>
</dbReference>
<dbReference type="CDD" id="cd03505">
    <property type="entry name" value="Delta9-FADS-like"/>
    <property type="match status" value="1"/>
</dbReference>
<evidence type="ECO:0000256" key="10">
    <source>
        <dbReference type="ARBA" id="ARBA00023136"/>
    </source>
</evidence>
<feature type="region of interest" description="Disordered" evidence="12">
    <location>
        <begin position="1"/>
        <end position="27"/>
    </location>
</feature>
<evidence type="ECO:0000256" key="2">
    <source>
        <dbReference type="ARBA" id="ARBA00008749"/>
    </source>
</evidence>
<keyword evidence="7" id="KW-0560">Oxidoreductase</keyword>
<evidence type="ECO:0000259" key="14">
    <source>
        <dbReference type="Pfam" id="PF00487"/>
    </source>
</evidence>
<reference evidence="15 16" key="1">
    <citation type="submission" date="2019-09" db="EMBL/GenBank/DDBJ databases">
        <title>Gimesia benthica sp. nov., a novel bacterium isolated from deep-sea water of the Northwest Indian Ocean.</title>
        <authorList>
            <person name="Dai X."/>
        </authorList>
    </citation>
    <scope>NUCLEOTIDE SEQUENCE [LARGE SCALE GENOMIC DNA]</scope>
    <source>
        <strain evidence="15 16">E7</strain>
    </source>
</reference>
<feature type="transmembrane region" description="Helical" evidence="13">
    <location>
        <begin position="60"/>
        <end position="80"/>
    </location>
</feature>
<protein>
    <submittedName>
        <fullName evidence="15">Acyl-CoA desaturase</fullName>
    </submittedName>
</protein>
<keyword evidence="16" id="KW-1185">Reference proteome</keyword>
<dbReference type="GO" id="GO:0016020">
    <property type="term" value="C:membrane"/>
    <property type="evidence" value="ECO:0007669"/>
    <property type="project" value="UniProtKB-SubCell"/>
</dbReference>
<dbReference type="GO" id="GO:0016717">
    <property type="term" value="F:oxidoreductase activity, acting on paired donors, with oxidation of a pair of donors resulting in the reduction of molecular oxygen to two molecules of water"/>
    <property type="evidence" value="ECO:0007669"/>
    <property type="project" value="InterPro"/>
</dbReference>
<evidence type="ECO:0000256" key="4">
    <source>
        <dbReference type="ARBA" id="ARBA00022692"/>
    </source>
</evidence>
<feature type="transmembrane region" description="Helical" evidence="13">
    <location>
        <begin position="179"/>
        <end position="198"/>
    </location>
</feature>
<keyword evidence="4 13" id="KW-0812">Transmembrane</keyword>
<comment type="similarity">
    <text evidence="2">Belongs to the fatty acid desaturase type 2 family.</text>
</comment>
<dbReference type="InterPro" id="IPR015876">
    <property type="entry name" value="Acyl-CoA_DS"/>
</dbReference>
<keyword evidence="9" id="KW-0443">Lipid metabolism</keyword>
<feature type="domain" description="Fatty acid desaturase" evidence="14">
    <location>
        <begin position="57"/>
        <end position="281"/>
    </location>
</feature>
<feature type="region of interest" description="Disordered" evidence="12">
    <location>
        <begin position="306"/>
        <end position="329"/>
    </location>
</feature>
<evidence type="ECO:0000256" key="13">
    <source>
        <dbReference type="SAM" id="Phobius"/>
    </source>
</evidence>
<keyword evidence="5" id="KW-0276">Fatty acid metabolism</keyword>
<dbReference type="PANTHER" id="PTHR11351">
    <property type="entry name" value="ACYL-COA DESATURASE"/>
    <property type="match status" value="1"/>
</dbReference>
<dbReference type="PANTHER" id="PTHR11351:SF31">
    <property type="entry name" value="DESATURASE 1, ISOFORM A-RELATED"/>
    <property type="match status" value="1"/>
</dbReference>
<evidence type="ECO:0000256" key="9">
    <source>
        <dbReference type="ARBA" id="ARBA00023098"/>
    </source>
</evidence>
<evidence type="ECO:0000256" key="3">
    <source>
        <dbReference type="ARBA" id="ARBA00022516"/>
    </source>
</evidence>
<evidence type="ECO:0000256" key="6">
    <source>
        <dbReference type="ARBA" id="ARBA00022989"/>
    </source>
</evidence>
<proteinExistence type="inferred from homology"/>
<name>A0A6I6ACV3_9PLAN</name>
<keyword evidence="3" id="KW-0444">Lipid biosynthesis</keyword>
<evidence type="ECO:0000256" key="8">
    <source>
        <dbReference type="ARBA" id="ARBA00023004"/>
    </source>
</evidence>
<accession>A0A6I6ACV3</accession>
<dbReference type="AlphaFoldDB" id="A0A6I6ACV3"/>
<dbReference type="Pfam" id="PF00487">
    <property type="entry name" value="FA_desaturase"/>
    <property type="match status" value="1"/>
</dbReference>